<dbReference type="Proteomes" id="UP000467840">
    <property type="component" value="Chromosome 16"/>
</dbReference>
<dbReference type="AlphaFoldDB" id="A0A6A6LPL5"/>
<feature type="compositionally biased region" description="Low complexity" evidence="1">
    <location>
        <begin position="1"/>
        <end position="17"/>
    </location>
</feature>
<organism evidence="2 3">
    <name type="scientific">Hevea brasiliensis</name>
    <name type="common">Para rubber tree</name>
    <name type="synonym">Siphonia brasiliensis</name>
    <dbReference type="NCBI Taxonomy" id="3981"/>
    <lineage>
        <taxon>Eukaryota</taxon>
        <taxon>Viridiplantae</taxon>
        <taxon>Streptophyta</taxon>
        <taxon>Embryophyta</taxon>
        <taxon>Tracheophyta</taxon>
        <taxon>Spermatophyta</taxon>
        <taxon>Magnoliopsida</taxon>
        <taxon>eudicotyledons</taxon>
        <taxon>Gunneridae</taxon>
        <taxon>Pentapetalae</taxon>
        <taxon>rosids</taxon>
        <taxon>fabids</taxon>
        <taxon>Malpighiales</taxon>
        <taxon>Euphorbiaceae</taxon>
        <taxon>Crotonoideae</taxon>
        <taxon>Micrandreae</taxon>
        <taxon>Hevea</taxon>
    </lineage>
</organism>
<proteinExistence type="predicted"/>
<reference evidence="2 3" key="1">
    <citation type="journal article" date="2020" name="Mol. Plant">
        <title>The Chromosome-Based Rubber Tree Genome Provides New Insights into Spurge Genome Evolution and Rubber Biosynthesis.</title>
        <authorList>
            <person name="Liu J."/>
            <person name="Shi C."/>
            <person name="Shi C.C."/>
            <person name="Li W."/>
            <person name="Zhang Q.J."/>
            <person name="Zhang Y."/>
            <person name="Li K."/>
            <person name="Lu H.F."/>
            <person name="Shi C."/>
            <person name="Zhu S.T."/>
            <person name="Xiao Z.Y."/>
            <person name="Nan H."/>
            <person name="Yue Y."/>
            <person name="Zhu X.G."/>
            <person name="Wu Y."/>
            <person name="Hong X.N."/>
            <person name="Fan G.Y."/>
            <person name="Tong Y."/>
            <person name="Zhang D."/>
            <person name="Mao C.L."/>
            <person name="Liu Y.L."/>
            <person name="Hao S.J."/>
            <person name="Liu W.Q."/>
            <person name="Lv M.Q."/>
            <person name="Zhang H.B."/>
            <person name="Liu Y."/>
            <person name="Hu-Tang G.R."/>
            <person name="Wang J.P."/>
            <person name="Wang J.H."/>
            <person name="Sun Y.H."/>
            <person name="Ni S.B."/>
            <person name="Chen W.B."/>
            <person name="Zhang X.C."/>
            <person name="Jiao Y.N."/>
            <person name="Eichler E.E."/>
            <person name="Li G.H."/>
            <person name="Liu X."/>
            <person name="Gao L.Z."/>
        </authorList>
    </citation>
    <scope>NUCLEOTIDE SEQUENCE [LARGE SCALE GENOMIC DNA]</scope>
    <source>
        <strain evidence="3">cv. GT1</strain>
        <tissue evidence="2">Leaf</tissue>
    </source>
</reference>
<evidence type="ECO:0000313" key="3">
    <source>
        <dbReference type="Proteomes" id="UP000467840"/>
    </source>
</evidence>
<accession>A0A6A6LPL5</accession>
<feature type="region of interest" description="Disordered" evidence="1">
    <location>
        <begin position="1"/>
        <end position="23"/>
    </location>
</feature>
<evidence type="ECO:0000256" key="1">
    <source>
        <dbReference type="SAM" id="MobiDB-lite"/>
    </source>
</evidence>
<sequence length="115" mass="13339">MKMSSSEELSSSSPSLPADTSPQKIQLVSKSVSDRLLNKFFDASEFNFDYEQSGLWSPPIRRSAFLSSPDRIFTEEEMLQKLRNIMDERRRRSRRQKGFCNVWQRVASDGIQEIS</sequence>
<evidence type="ECO:0000313" key="2">
    <source>
        <dbReference type="EMBL" id="KAF2302984.1"/>
    </source>
</evidence>
<gene>
    <name evidence="2" type="ORF">GH714_012303</name>
</gene>
<dbReference type="PANTHER" id="PTHR34287:SF2">
    <property type="match status" value="1"/>
</dbReference>
<protein>
    <submittedName>
        <fullName evidence="2">Uncharacterized protein</fullName>
    </submittedName>
</protein>
<keyword evidence="3" id="KW-1185">Reference proteome</keyword>
<name>A0A6A6LPL5_HEVBR</name>
<comment type="caution">
    <text evidence="2">The sequence shown here is derived from an EMBL/GenBank/DDBJ whole genome shotgun (WGS) entry which is preliminary data.</text>
</comment>
<dbReference type="PANTHER" id="PTHR34287">
    <property type="entry name" value="OS06G0551500 PROTEIN-RELATED"/>
    <property type="match status" value="1"/>
</dbReference>
<dbReference type="EMBL" id="JAAGAX010000009">
    <property type="protein sequence ID" value="KAF2302984.1"/>
    <property type="molecule type" value="Genomic_DNA"/>
</dbReference>